<protein>
    <submittedName>
        <fullName evidence="1">Uncharacterized protein</fullName>
    </submittedName>
</protein>
<organism evidence="1 2">
    <name type="scientific">Cupriavidus taiwanensis</name>
    <dbReference type="NCBI Taxonomy" id="164546"/>
    <lineage>
        <taxon>Bacteria</taxon>
        <taxon>Pseudomonadati</taxon>
        <taxon>Pseudomonadota</taxon>
        <taxon>Betaproteobacteria</taxon>
        <taxon>Burkholderiales</taxon>
        <taxon>Burkholderiaceae</taxon>
        <taxon>Cupriavidus</taxon>
    </lineage>
</organism>
<dbReference type="RefSeq" id="WP_116385801.1">
    <property type="nucleotide sequence ID" value="NZ_LS483234.1"/>
</dbReference>
<dbReference type="AlphaFoldDB" id="A0A375J7J5"/>
<sequence>MVVFVGRLRVERVRDAGHESKRTCLYGKSVLERTNPRSSATINTCALSSDNQQGACRLGITTMC</sequence>
<dbReference type="EMBL" id="OVTA01000040">
    <property type="protein sequence ID" value="SPS01128.1"/>
    <property type="molecule type" value="Genomic_DNA"/>
</dbReference>
<accession>A0A375J7J5</accession>
<evidence type="ECO:0000313" key="2">
    <source>
        <dbReference type="Proteomes" id="UP000256805"/>
    </source>
</evidence>
<proteinExistence type="predicted"/>
<gene>
    <name evidence="1" type="ORF">CBM2634_B170455</name>
</gene>
<name>A0A375J7J5_9BURK</name>
<dbReference type="Proteomes" id="UP000256805">
    <property type="component" value="Unassembled WGS sequence"/>
</dbReference>
<reference evidence="1 2" key="1">
    <citation type="submission" date="2018-01" db="EMBL/GenBank/DDBJ databases">
        <authorList>
            <person name="Gaut B.S."/>
            <person name="Morton B.R."/>
            <person name="Clegg M.T."/>
            <person name="Duvall M.R."/>
        </authorList>
    </citation>
    <scope>NUCLEOTIDE SEQUENCE [LARGE SCALE GENOMIC DNA]</scope>
    <source>
        <strain evidence="1">Cupriavidus taiwanensis cmp 52</strain>
    </source>
</reference>
<evidence type="ECO:0000313" key="1">
    <source>
        <dbReference type="EMBL" id="SPS01128.1"/>
    </source>
</evidence>